<dbReference type="Proteomes" id="UP000190423">
    <property type="component" value="Unassembled WGS sequence"/>
</dbReference>
<feature type="domain" description="Peptidase M16 C-terminal" evidence="4">
    <location>
        <begin position="190"/>
        <end position="322"/>
    </location>
</feature>
<dbReference type="OrthoDB" id="359816at2"/>
<dbReference type="Pfam" id="PF05193">
    <property type="entry name" value="Peptidase_M16_C"/>
    <property type="match status" value="1"/>
</dbReference>
<dbReference type="SUPFAM" id="SSF63411">
    <property type="entry name" value="LuxS/MPP-like metallohydrolase"/>
    <property type="match status" value="2"/>
</dbReference>
<organism evidence="5 6">
    <name type="scientific">Treponema porcinum</name>
    <dbReference type="NCBI Taxonomy" id="261392"/>
    <lineage>
        <taxon>Bacteria</taxon>
        <taxon>Pseudomonadati</taxon>
        <taxon>Spirochaetota</taxon>
        <taxon>Spirochaetia</taxon>
        <taxon>Spirochaetales</taxon>
        <taxon>Treponemataceae</taxon>
        <taxon>Treponema</taxon>
    </lineage>
</organism>
<dbReference type="GO" id="GO:0046872">
    <property type="term" value="F:metal ion binding"/>
    <property type="evidence" value="ECO:0007669"/>
    <property type="project" value="InterPro"/>
</dbReference>
<keyword evidence="2" id="KW-0732">Signal</keyword>
<evidence type="ECO:0000313" key="6">
    <source>
        <dbReference type="Proteomes" id="UP000190423"/>
    </source>
</evidence>
<feature type="domain" description="Peptidase M16 N-terminal" evidence="3">
    <location>
        <begin position="41"/>
        <end position="164"/>
    </location>
</feature>
<dbReference type="Gene3D" id="3.30.830.10">
    <property type="entry name" value="Metalloenzyme, LuxS/M16 peptidase-like"/>
    <property type="match status" value="2"/>
</dbReference>
<evidence type="ECO:0000313" key="5">
    <source>
        <dbReference type="EMBL" id="SJZ30256.1"/>
    </source>
</evidence>
<dbReference type="AlphaFoldDB" id="A0A1T4JJB1"/>
<dbReference type="InterPro" id="IPR011765">
    <property type="entry name" value="Pept_M16_N"/>
</dbReference>
<gene>
    <name evidence="5" type="ORF">SAMN02745149_00416</name>
</gene>
<dbReference type="InterPro" id="IPR007863">
    <property type="entry name" value="Peptidase_M16_C"/>
</dbReference>
<feature type="chain" id="PRO_5012210928" evidence="2">
    <location>
        <begin position="20"/>
        <end position="452"/>
    </location>
</feature>
<reference evidence="5 6" key="1">
    <citation type="submission" date="2017-02" db="EMBL/GenBank/DDBJ databases">
        <authorList>
            <person name="Peterson S.W."/>
        </authorList>
    </citation>
    <scope>NUCLEOTIDE SEQUENCE [LARGE SCALE GENOMIC DNA]</scope>
    <source>
        <strain evidence="5 6">ATCC BAA-908</strain>
    </source>
</reference>
<dbReference type="Pfam" id="PF00675">
    <property type="entry name" value="Peptidase_M16"/>
    <property type="match status" value="1"/>
</dbReference>
<evidence type="ECO:0000256" key="1">
    <source>
        <dbReference type="ARBA" id="ARBA00007261"/>
    </source>
</evidence>
<dbReference type="STRING" id="261392.SAMN02745149_00416"/>
<dbReference type="RefSeq" id="WP_078932344.1">
    <property type="nucleotide sequence ID" value="NZ_FUWG01000003.1"/>
</dbReference>
<dbReference type="GeneID" id="78315736"/>
<dbReference type="PANTHER" id="PTHR11851">
    <property type="entry name" value="METALLOPROTEASE"/>
    <property type="match status" value="1"/>
</dbReference>
<keyword evidence="6" id="KW-1185">Reference proteome</keyword>
<dbReference type="EMBL" id="FUWG01000003">
    <property type="protein sequence ID" value="SJZ30256.1"/>
    <property type="molecule type" value="Genomic_DNA"/>
</dbReference>
<proteinExistence type="inferred from homology"/>
<name>A0A1T4JJB1_TREPO</name>
<dbReference type="InterPro" id="IPR050361">
    <property type="entry name" value="MPP/UQCRC_Complex"/>
</dbReference>
<protein>
    <submittedName>
        <fullName evidence="5">Predicted Zn-dependent peptidase</fullName>
    </submittedName>
</protein>
<dbReference type="InterPro" id="IPR011249">
    <property type="entry name" value="Metalloenz_LuxS/M16"/>
</dbReference>
<dbReference type="PANTHER" id="PTHR11851:SF49">
    <property type="entry name" value="MITOCHONDRIAL-PROCESSING PEPTIDASE SUBUNIT ALPHA"/>
    <property type="match status" value="1"/>
</dbReference>
<evidence type="ECO:0000256" key="2">
    <source>
        <dbReference type="SAM" id="SignalP"/>
    </source>
</evidence>
<feature type="signal peptide" evidence="2">
    <location>
        <begin position="1"/>
        <end position="19"/>
    </location>
</feature>
<evidence type="ECO:0000259" key="4">
    <source>
        <dbReference type="Pfam" id="PF05193"/>
    </source>
</evidence>
<comment type="similarity">
    <text evidence="1">Belongs to the peptidase M16 family.</text>
</comment>
<accession>A0A1T4JJB1</accession>
<sequence>MKKNILLILCISAAFSAFSKSVAESTVETYRLKNDIPVYVRQIPDNRICAVYFVVKGGTAYLTPEASGLEDAVFSMMSMGSEKYSYAEIQALEFDTQSSISSSTSRDGSVFAMTSIDSYFDKTFDCFSDAFLNPIFSQREYELFMTNCRQSIQSALNNPGSMLFYYSQKLLYDGHPYQTSSAVTIDSVENITLSAIRTFHSSLLDSRRISVVACGSFSVPELLEKLNETLGTLHAGKNALKDTAVEPLSVSGENAVFVHQAAAGTGFVMRAFASPSVTSPDYPVARIVCDIYSDILFNVVRENYGACYTPESSIVSSAAPFGFEYLYRASNLTDFSRYMDEARGIMERGVVISGRNADGQYIFEPLEDRLEGYINSYINRKFASQATTGGIAGRMCASLLQFGDVFSADALTGIAQKTTAEDILRVFKKYWVDGSSRWFAVVSPEDEERIKF</sequence>
<evidence type="ECO:0000259" key="3">
    <source>
        <dbReference type="Pfam" id="PF00675"/>
    </source>
</evidence>